<dbReference type="GO" id="GO:0016787">
    <property type="term" value="F:hydrolase activity"/>
    <property type="evidence" value="ECO:0007669"/>
    <property type="project" value="InterPro"/>
</dbReference>
<dbReference type="CDD" id="cd22249">
    <property type="entry name" value="UDM1_RNF168_RNF169-like"/>
    <property type="match status" value="1"/>
</dbReference>
<comment type="similarity">
    <text evidence="1">Belongs to the metallo-dependent hydrolases superfamily.</text>
</comment>
<feature type="region of interest" description="Disordered" evidence="2">
    <location>
        <begin position="270"/>
        <end position="345"/>
    </location>
</feature>
<dbReference type="PANTHER" id="PTHR43569:SF2">
    <property type="entry name" value="AMIDOHYDROLASE-RELATED DOMAIN-CONTAINING PROTEIN"/>
    <property type="match status" value="1"/>
</dbReference>
<evidence type="ECO:0000313" key="4">
    <source>
        <dbReference type="EMBL" id="VDN96958.1"/>
    </source>
</evidence>
<evidence type="ECO:0000256" key="2">
    <source>
        <dbReference type="SAM" id="MobiDB-lite"/>
    </source>
</evidence>
<feature type="compositionally biased region" description="Acidic residues" evidence="2">
    <location>
        <begin position="508"/>
        <end position="518"/>
    </location>
</feature>
<evidence type="ECO:0000313" key="6">
    <source>
        <dbReference type="WBParaSite" id="HNAJ_0000109901-mRNA-1"/>
    </source>
</evidence>
<dbReference type="WBParaSite" id="HNAJ_0000109901-mRNA-1">
    <property type="protein sequence ID" value="HNAJ_0000109901-mRNA-1"/>
    <property type="gene ID" value="HNAJ_0000109901"/>
</dbReference>
<feature type="domain" description="Amidohydrolase-related" evidence="3">
    <location>
        <begin position="1066"/>
        <end position="1358"/>
    </location>
</feature>
<dbReference type="SUPFAM" id="SSF51556">
    <property type="entry name" value="Metallo-dependent hydrolases"/>
    <property type="match status" value="1"/>
</dbReference>
<proteinExistence type="inferred from homology"/>
<feature type="region of interest" description="Disordered" evidence="2">
    <location>
        <begin position="198"/>
        <end position="234"/>
    </location>
</feature>
<protein>
    <submittedName>
        <fullName evidence="6">Amidohydro-rel domain-containing protein</fullName>
    </submittedName>
</protein>
<reference evidence="4 5" key="2">
    <citation type="submission" date="2018-11" db="EMBL/GenBank/DDBJ databases">
        <authorList>
            <consortium name="Pathogen Informatics"/>
        </authorList>
    </citation>
    <scope>NUCLEOTIDE SEQUENCE [LARGE SCALE GENOMIC DNA]</scope>
</reference>
<organism evidence="6">
    <name type="scientific">Rodentolepis nana</name>
    <name type="common">Dwarf tapeworm</name>
    <name type="synonym">Hymenolepis nana</name>
    <dbReference type="NCBI Taxonomy" id="102285"/>
    <lineage>
        <taxon>Eukaryota</taxon>
        <taxon>Metazoa</taxon>
        <taxon>Spiralia</taxon>
        <taxon>Lophotrochozoa</taxon>
        <taxon>Platyhelminthes</taxon>
        <taxon>Cestoda</taxon>
        <taxon>Eucestoda</taxon>
        <taxon>Cyclophyllidea</taxon>
        <taxon>Hymenolepididae</taxon>
        <taxon>Rodentolepis</taxon>
    </lineage>
</organism>
<feature type="compositionally biased region" description="Polar residues" evidence="2">
    <location>
        <begin position="214"/>
        <end position="226"/>
    </location>
</feature>
<evidence type="ECO:0000259" key="3">
    <source>
        <dbReference type="Pfam" id="PF04909"/>
    </source>
</evidence>
<dbReference type="OrthoDB" id="2135488at2759"/>
<dbReference type="PANTHER" id="PTHR43569">
    <property type="entry name" value="AMIDOHYDROLASE"/>
    <property type="match status" value="1"/>
</dbReference>
<evidence type="ECO:0000313" key="5">
    <source>
        <dbReference type="Proteomes" id="UP000278807"/>
    </source>
</evidence>
<accession>A0A0R3T2E4</accession>
<dbReference type="EMBL" id="UZAE01000388">
    <property type="protein sequence ID" value="VDN96958.1"/>
    <property type="molecule type" value="Genomic_DNA"/>
</dbReference>
<dbReference type="Proteomes" id="UP000278807">
    <property type="component" value="Unassembled WGS sequence"/>
</dbReference>
<dbReference type="InterPro" id="IPR052350">
    <property type="entry name" value="Metallo-dep_Lactonases"/>
</dbReference>
<dbReference type="InterPro" id="IPR006680">
    <property type="entry name" value="Amidohydro-rel"/>
</dbReference>
<feature type="compositionally biased region" description="Polar residues" evidence="2">
    <location>
        <begin position="273"/>
        <end position="286"/>
    </location>
</feature>
<dbReference type="Pfam" id="PF04909">
    <property type="entry name" value="Amidohydro_2"/>
    <property type="match status" value="1"/>
</dbReference>
<keyword evidence="5" id="KW-1185">Reference proteome</keyword>
<name>A0A0R3T2E4_RODNA</name>
<feature type="region of interest" description="Disordered" evidence="2">
    <location>
        <begin position="365"/>
        <end position="400"/>
    </location>
</feature>
<gene>
    <name evidence="4" type="ORF">HNAJ_LOCUS1099</name>
</gene>
<sequence length="1435" mass="156694">MADLPKFIRQHFWENNWSRKCDLSKFPMSKLQEIAESFSNLDIKSKSAVIFTFANSSTPLDEGVSEVVEKVINMALADDNSYIRSAATVLQCRSPLNCLCFDLSDTNHEFASTLKELLEAGSYNTPWVNILPMSEFFSKKVSNKAIGIEKSRESGDVKSGCLNSCIGFNIKGQTPANNMKDVYIEKLHEECERRRVHVPIPGRSFAKSEAAGDTATSATNNPQNRRAPSFPRLVPATRKADLIDGDISSGNAQNTVPGSSARARLLAMHGANASPTPTSNKSTTAATVGRNGGDSGDTISRRPSLIGANSNPSSSSNTVNAGSRENAAAAPSSSSHSSTTAVGANKRGSKIKLLDFNDLPAIGIEAKRQKKEQQEKAREERRKQKELEMEEKRQAREEARRAKLQASQAKKTPFPIGIPMQAAGSGLQHHLQPILQPTQIREAWSDVNQQPTQQQPAQQWIPFSVSAQGGSLRQGVFGGRLQENSTRQRQRGGRDQDTSASDQHSGGEDDEDEDDLEDGVNTVNPDGTFAISVPRGFRGFSEVLPSTTIPAVRQQQQGGATILLQRTGGVPVNISGTSSQLISQMFSQQQVQPRFRLVRPWSTSTSTSMPVNVIQASSVSSTMPQQQEGNRATVTVEVSGQQQQRYVHMGDGLITLANTAAAAAQQQQTAQSQQPTVIIANPGARIHMAANPTHVQTTPGAPQPIIIRSPNLAPVSSTPQAQPQQTATFVISSSLPQVPIAQTPRLQPRLIQIRPRTPLSTATPTSTATTTNITSVARPNTPVPIILPPVSTGSVTVASGLQPQPRIIVANSGLRPVAPAGQNAQSQQHQQGYTRIIPRPPLVPITGQTTVQKQILSQPTTLITQPLSREGLNLTPTQVTSIQSLFQGANRLSRLDKATILSFISGKAVNPQPESGTVQRIRLSEYRERVIDKESGNPMEVAVDTFLLLDYATGRFQSVKSYRTLPPDQLMALPVQPKVVPATTTAFVTTTITMASRDPNSTNVTGPMTRSEYEETFRRRDKRSLHELVAEEEAIIDNEVADFETAEKEAIAAASSAWVPLTPQYIDSHFQLWSLSRNHGDIYEGVQLPGDAKWRLGSARSVLNRDFNPDMYEEDLFEMKHRASAELKEGIGELSPVQYAIHVQSTPTYQENMVISSFADEYYYLAGHIGWVDLHDSGLAQRLRTLMLDPFLVGLRHDVTNTDANVLIDPDTESAFSAIEQNNMPFDLAIGPHQLRHACHLAYKHPRLKLVLNHCGLPLEYTSTHPDEEINIAQWKADLEYLSRYPNVYCKLTATSGKIVSSDKDGNVEEKEWSPKNVLTQAIGFFGPERCLFGSGWPICRVVAPAVTGWNDSGTGGALVAAKKHARISGPPVKGYRGQAVAQRELSVWEAARLVEHCMEEAGFGAIEDKRKVFGNNAQTVYTLNVRPYGSSRVL</sequence>
<reference evidence="6" key="1">
    <citation type="submission" date="2017-02" db="UniProtKB">
        <authorList>
            <consortium name="WormBaseParasite"/>
        </authorList>
    </citation>
    <scope>IDENTIFICATION</scope>
</reference>
<feature type="region of interest" description="Disordered" evidence="2">
    <location>
        <begin position="471"/>
        <end position="529"/>
    </location>
</feature>
<dbReference type="InterPro" id="IPR032466">
    <property type="entry name" value="Metal_Hydrolase"/>
</dbReference>
<evidence type="ECO:0000256" key="1">
    <source>
        <dbReference type="ARBA" id="ARBA00038310"/>
    </source>
</evidence>
<feature type="compositionally biased region" description="Low complexity" evidence="2">
    <location>
        <begin position="327"/>
        <end position="344"/>
    </location>
</feature>
<dbReference type="STRING" id="102285.A0A0R3T2E4"/>
<dbReference type="Gene3D" id="3.20.20.140">
    <property type="entry name" value="Metal-dependent hydrolases"/>
    <property type="match status" value="1"/>
</dbReference>